<dbReference type="SUPFAM" id="SSF53850">
    <property type="entry name" value="Periplasmic binding protein-like II"/>
    <property type="match status" value="1"/>
</dbReference>
<dbReference type="eggNOG" id="COG0834">
    <property type="taxonomic scope" value="Bacteria"/>
</dbReference>
<dbReference type="AlphaFoldDB" id="K1JUN4"/>
<name>K1JUN4_9BURK</name>
<proteinExistence type="inferred from homology"/>
<comment type="caution">
    <text evidence="8">The sequence shown here is derived from an EMBL/GenBank/DDBJ whole genome shotgun (WGS) entry which is preliminary data.</text>
</comment>
<feature type="domain" description="Ionotropic glutamate receptor C-terminal" evidence="7">
    <location>
        <begin position="25"/>
        <end position="248"/>
    </location>
</feature>
<reference evidence="8 9" key="1">
    <citation type="submission" date="2012-05" db="EMBL/GenBank/DDBJ databases">
        <title>The Genome Sequence of Sutterella wadsworthensis 2_1_59BFAA.</title>
        <authorList>
            <consortium name="The Broad Institute Genome Sequencing Platform"/>
            <person name="Earl A."/>
            <person name="Ward D."/>
            <person name="Feldgarden M."/>
            <person name="Gevers D."/>
            <person name="Daigneault M."/>
            <person name="Strauss J."/>
            <person name="Allen-Vercoe E."/>
            <person name="Walker B."/>
            <person name="Young S.K."/>
            <person name="Zeng Q."/>
            <person name="Gargeya S."/>
            <person name="Fitzgerald M."/>
            <person name="Haas B."/>
            <person name="Abouelleil A."/>
            <person name="Alvarado L."/>
            <person name="Arachchi H.M."/>
            <person name="Berlin A.M."/>
            <person name="Chapman S.B."/>
            <person name="Goldberg J."/>
            <person name="Griggs A."/>
            <person name="Gujja S."/>
            <person name="Hansen M."/>
            <person name="Howarth C."/>
            <person name="Imamovic A."/>
            <person name="Larimer J."/>
            <person name="McCowen C."/>
            <person name="Montmayeur A."/>
            <person name="Murphy C."/>
            <person name="Neiman D."/>
            <person name="Pearson M."/>
            <person name="Priest M."/>
            <person name="Roberts A."/>
            <person name="Saif S."/>
            <person name="Shea T."/>
            <person name="Sisk P."/>
            <person name="Sykes S."/>
            <person name="Wortman J."/>
            <person name="Nusbaum C."/>
            <person name="Birren B."/>
        </authorList>
    </citation>
    <scope>NUCLEOTIDE SEQUENCE [LARGE SCALE GENOMIC DNA]</scope>
    <source>
        <strain evidence="8 9">2_1_59BFAA</strain>
    </source>
</reference>
<dbReference type="GO" id="GO:0015276">
    <property type="term" value="F:ligand-gated monoatomic ion channel activity"/>
    <property type="evidence" value="ECO:0007669"/>
    <property type="project" value="InterPro"/>
</dbReference>
<dbReference type="PANTHER" id="PTHR35936:SF38">
    <property type="entry name" value="GLUTAMINE-BINDING PERIPLASMIC PROTEIN"/>
    <property type="match status" value="1"/>
</dbReference>
<dbReference type="STRING" id="742823.HMPREF9465_02030"/>
<evidence type="ECO:0000256" key="2">
    <source>
        <dbReference type="ARBA" id="ARBA00010333"/>
    </source>
</evidence>
<organism evidence="8 9">
    <name type="scientific">Sutterella wadsworthensis 2_1_59BFAA</name>
    <dbReference type="NCBI Taxonomy" id="742823"/>
    <lineage>
        <taxon>Bacteria</taxon>
        <taxon>Pseudomonadati</taxon>
        <taxon>Pseudomonadota</taxon>
        <taxon>Betaproteobacteria</taxon>
        <taxon>Burkholderiales</taxon>
        <taxon>Sutterellaceae</taxon>
        <taxon>Sutterella</taxon>
    </lineage>
</organism>
<evidence type="ECO:0000259" key="7">
    <source>
        <dbReference type="SMART" id="SM00079"/>
    </source>
</evidence>
<dbReference type="PATRIC" id="fig|742823.3.peg.2028"/>
<comment type="subcellular location">
    <subcellularLocation>
        <location evidence="1">Cell envelope</location>
    </subcellularLocation>
</comment>
<feature type="signal peptide" evidence="5">
    <location>
        <begin position="1"/>
        <end position="23"/>
    </location>
</feature>
<evidence type="ECO:0000256" key="5">
    <source>
        <dbReference type="SAM" id="SignalP"/>
    </source>
</evidence>
<dbReference type="EMBL" id="ADMG01000045">
    <property type="protein sequence ID" value="EKB30363.1"/>
    <property type="molecule type" value="Genomic_DNA"/>
</dbReference>
<evidence type="ECO:0000256" key="3">
    <source>
        <dbReference type="ARBA" id="ARBA00022729"/>
    </source>
</evidence>
<evidence type="ECO:0000259" key="6">
    <source>
        <dbReference type="SMART" id="SM00062"/>
    </source>
</evidence>
<gene>
    <name evidence="8" type="ORF">HMPREF9465_02030</name>
</gene>
<evidence type="ECO:0000313" key="9">
    <source>
        <dbReference type="Proteomes" id="UP000005835"/>
    </source>
</evidence>
<dbReference type="PANTHER" id="PTHR35936">
    <property type="entry name" value="MEMBRANE-BOUND LYTIC MUREIN TRANSGLYCOSYLASE F"/>
    <property type="match status" value="1"/>
</dbReference>
<dbReference type="GO" id="GO:0030313">
    <property type="term" value="C:cell envelope"/>
    <property type="evidence" value="ECO:0007669"/>
    <property type="project" value="UniProtKB-SubCell"/>
</dbReference>
<sequence length="250" mass="27057">MFMKKAFAAVLATAVLVAGAVEAKDLRVASNTTFPPFEFVNMKTQEITGFEMDLIRAMGKQAGYEVKITNMAFDGIIPAVLSGSVDVGASGFSVTEERKKRVLFTEPFYKSGLTVLVAKGNEDKIQGFKDLDGRKLAVQIGTTAAAKAKDIKDAKVQTFNNAGDAILELANGGCEAVINDKPVTDYILTQQPRLAKKVVHLPDMLSADDFAMVVAKDRPELAAELNAALKALKENGEFDKLMMKWFGKAK</sequence>
<comment type="similarity">
    <text evidence="2 4">Belongs to the bacterial solute-binding protein 3 family.</text>
</comment>
<dbReference type="HOGENOM" id="CLU_019602_18_2_4"/>
<dbReference type="RefSeq" id="WP_005436730.1">
    <property type="nucleotide sequence ID" value="NZ_JH815520.1"/>
</dbReference>
<dbReference type="SMART" id="SM00079">
    <property type="entry name" value="PBPe"/>
    <property type="match status" value="1"/>
</dbReference>
<dbReference type="Pfam" id="PF00497">
    <property type="entry name" value="SBP_bac_3"/>
    <property type="match status" value="1"/>
</dbReference>
<evidence type="ECO:0000313" key="8">
    <source>
        <dbReference type="EMBL" id="EKB30363.1"/>
    </source>
</evidence>
<accession>K1JUN4</accession>
<dbReference type="SMART" id="SM00062">
    <property type="entry name" value="PBPb"/>
    <property type="match status" value="1"/>
</dbReference>
<dbReference type="InterPro" id="IPR018313">
    <property type="entry name" value="SBP_3_CS"/>
</dbReference>
<dbReference type="InterPro" id="IPR001320">
    <property type="entry name" value="Iontro_rcpt_C"/>
</dbReference>
<dbReference type="GO" id="GO:0016020">
    <property type="term" value="C:membrane"/>
    <property type="evidence" value="ECO:0007669"/>
    <property type="project" value="InterPro"/>
</dbReference>
<feature type="chain" id="PRO_5003846564" description="Lysine-arginine-ornithine-binding periplasmic protein" evidence="5">
    <location>
        <begin position="24"/>
        <end position="250"/>
    </location>
</feature>
<evidence type="ECO:0000256" key="4">
    <source>
        <dbReference type="RuleBase" id="RU003744"/>
    </source>
</evidence>
<evidence type="ECO:0000256" key="1">
    <source>
        <dbReference type="ARBA" id="ARBA00004196"/>
    </source>
</evidence>
<dbReference type="InterPro" id="IPR001638">
    <property type="entry name" value="Solute-binding_3/MltF_N"/>
</dbReference>
<evidence type="ECO:0008006" key="10">
    <source>
        <dbReference type="Google" id="ProtNLM"/>
    </source>
</evidence>
<dbReference type="PROSITE" id="PS01039">
    <property type="entry name" value="SBP_BACTERIAL_3"/>
    <property type="match status" value="1"/>
</dbReference>
<dbReference type="Proteomes" id="UP000005835">
    <property type="component" value="Unassembled WGS sequence"/>
</dbReference>
<protein>
    <recommendedName>
        <fullName evidence="10">Lysine-arginine-ornithine-binding periplasmic protein</fullName>
    </recommendedName>
</protein>
<keyword evidence="9" id="KW-1185">Reference proteome</keyword>
<feature type="domain" description="Solute-binding protein family 3/N-terminal" evidence="6">
    <location>
        <begin position="25"/>
        <end position="249"/>
    </location>
</feature>
<dbReference type="CDD" id="cd13624">
    <property type="entry name" value="PBP2_Arg_Lys_His"/>
    <property type="match status" value="1"/>
</dbReference>
<keyword evidence="3 5" id="KW-0732">Signal</keyword>
<dbReference type="Gene3D" id="3.40.190.10">
    <property type="entry name" value="Periplasmic binding protein-like II"/>
    <property type="match status" value="2"/>
</dbReference>